<name>A0ABT4PUC6_9MYCO</name>
<gene>
    <name evidence="3" type="ORF">O6P37_14745</name>
</gene>
<reference evidence="3" key="1">
    <citation type="submission" date="2022-12" db="EMBL/GenBank/DDBJ databases">
        <authorList>
            <person name="Deng Y."/>
            <person name="Zhang Y.-Q."/>
        </authorList>
    </citation>
    <scope>NUCLEOTIDE SEQUENCE</scope>
    <source>
        <strain evidence="3">CPCC 205372</strain>
    </source>
</reference>
<dbReference type="InterPro" id="IPR029052">
    <property type="entry name" value="Metallo-depent_PP-like"/>
</dbReference>
<dbReference type="Gene3D" id="3.60.21.70">
    <property type="entry name" value="PhoD-like phosphatase"/>
    <property type="match status" value="1"/>
</dbReference>
<dbReference type="PANTHER" id="PTHR37031:SF2">
    <property type="entry name" value="PHOD-LIKE PHOSPHATASE METALLOPHOSPHATASE DOMAIN-CONTAINING PROTEIN"/>
    <property type="match status" value="1"/>
</dbReference>
<dbReference type="InterPro" id="IPR038607">
    <property type="entry name" value="PhoD-like_sf"/>
</dbReference>
<dbReference type="RefSeq" id="WP_269894790.1">
    <property type="nucleotide sequence ID" value="NZ_JAPZPY010000006.1"/>
</dbReference>
<dbReference type="EMBL" id="JAPZPY010000006">
    <property type="protein sequence ID" value="MCZ8380128.1"/>
    <property type="molecule type" value="Genomic_DNA"/>
</dbReference>
<organism evidence="3 4">
    <name type="scientific">Mycobacterium hippophais</name>
    <dbReference type="NCBI Taxonomy" id="3016340"/>
    <lineage>
        <taxon>Bacteria</taxon>
        <taxon>Bacillati</taxon>
        <taxon>Actinomycetota</taxon>
        <taxon>Actinomycetes</taxon>
        <taxon>Mycobacteriales</taxon>
        <taxon>Mycobacteriaceae</taxon>
        <taxon>Mycobacterium</taxon>
    </lineage>
</organism>
<evidence type="ECO:0000259" key="2">
    <source>
        <dbReference type="Pfam" id="PF25077"/>
    </source>
</evidence>
<evidence type="ECO:0000313" key="4">
    <source>
        <dbReference type="Proteomes" id="UP001142153"/>
    </source>
</evidence>
<sequence length="565" mass="62715">MSLVLGPALRHVGETTASVWVQTEHAATVTVLGCSAPTFNVQGYHYALVQVTGLTPDSVTEYRVHVDGRQVWPVDDAPYPTSVIRTRGPESAPRVRAIFGSCRYPKTEDDKVDSKLGRDALDSYATRMAGQSIETWPDALILLGDQLYADELTPESRQHLAGKRTRRRSNGQRPPDEVVSFAEYERLYRHSWGDPEIRWLMSTVPTAMIFDDHDIRDDWNTSEAWRADIKKKPWWRDRIRAGLASYWVYQHLGNLSPADLADNADYQQLVAADGDTWPLLTDLADRADEEVDDSKGVRFSYRWDLGRTRLIMVDSRNGRILESGNRMMIGEREFAWLEGEATDRLDDVDHLLIASSLPWLLPPVISDLQMVNEQAANRPGRRGALAEKIRRAGDLEHWAAFLKSFLRLTGLITRVAGDPAGPATVSVLSGDVHHSYAARAQLAGLPAGRGATVHQLVCSPVHNYVPAAVKPGFRLGWSRPVARLTRRWARHRDLPDLPVSWTNTCGPLFGNTIATMEADGRRAEVFFEQPRGPAALNEAGRVLLTRPAPSPVAVTSSSDSPSAGG</sequence>
<feature type="domain" description="DUF7800" evidence="2">
    <location>
        <begin position="2"/>
        <end position="84"/>
    </location>
</feature>
<protein>
    <submittedName>
        <fullName evidence="3">Alkaline phosphatase D family protein</fullName>
    </submittedName>
</protein>
<accession>A0ABT4PUC6</accession>
<dbReference type="SUPFAM" id="SSF56300">
    <property type="entry name" value="Metallo-dependent phosphatases"/>
    <property type="match status" value="1"/>
</dbReference>
<dbReference type="PANTHER" id="PTHR37031">
    <property type="entry name" value="METALLOPHOSPHATASE BINDING DOMAIN PROTEIN"/>
    <property type="match status" value="1"/>
</dbReference>
<keyword evidence="4" id="KW-1185">Reference proteome</keyword>
<dbReference type="CDD" id="cd07389">
    <property type="entry name" value="MPP_PhoD"/>
    <property type="match status" value="1"/>
</dbReference>
<evidence type="ECO:0000313" key="3">
    <source>
        <dbReference type="EMBL" id="MCZ8380128.1"/>
    </source>
</evidence>
<comment type="caution">
    <text evidence="3">The sequence shown here is derived from an EMBL/GenBank/DDBJ whole genome shotgun (WGS) entry which is preliminary data.</text>
</comment>
<dbReference type="Pfam" id="PF09423">
    <property type="entry name" value="PhoD"/>
    <property type="match status" value="1"/>
</dbReference>
<dbReference type="InterPro" id="IPR056702">
    <property type="entry name" value="DUF7800"/>
</dbReference>
<evidence type="ECO:0000259" key="1">
    <source>
        <dbReference type="Pfam" id="PF09423"/>
    </source>
</evidence>
<dbReference type="InterPro" id="IPR018946">
    <property type="entry name" value="PhoD-like_MPP"/>
</dbReference>
<feature type="domain" description="PhoD-like phosphatase metallophosphatase" evidence="1">
    <location>
        <begin position="134"/>
        <end position="463"/>
    </location>
</feature>
<proteinExistence type="predicted"/>
<dbReference type="Proteomes" id="UP001142153">
    <property type="component" value="Unassembled WGS sequence"/>
</dbReference>
<dbReference type="Pfam" id="PF25077">
    <property type="entry name" value="DUF7800"/>
    <property type="match status" value="1"/>
</dbReference>